<dbReference type="EMBL" id="BLVP01000035">
    <property type="protein sequence ID" value="GFM38103.1"/>
    <property type="molecule type" value="Genomic_DNA"/>
</dbReference>
<dbReference type="CDD" id="cd02440">
    <property type="entry name" value="AdoMet_MTases"/>
    <property type="match status" value="1"/>
</dbReference>
<organism evidence="2 3">
    <name type="scientific">Desulfovibrio psychrotolerans</name>
    <dbReference type="NCBI Taxonomy" id="415242"/>
    <lineage>
        <taxon>Bacteria</taxon>
        <taxon>Pseudomonadati</taxon>
        <taxon>Thermodesulfobacteriota</taxon>
        <taxon>Desulfovibrionia</taxon>
        <taxon>Desulfovibrionales</taxon>
        <taxon>Desulfovibrionaceae</taxon>
        <taxon>Desulfovibrio</taxon>
    </lineage>
</organism>
<sequence length="251" mass="29511">MHKNHSQYSLRRRFFARFKNTFLQLPWLWSRIINDDSFQAQYSTKLRRLFMKVVWFWPRLIDAEQWRDAAIGNQRDPSHFVEMTPGATALVDAVTSTTPDMSAPILDLGCNSGRILNALREKGYSNLHGVDISQAAYEHMHKVFPELAQQVHYTVATFQKYLTEQPEKSIETIFSHGATVELVHPSFPLIKHLCRVSKTYVILYFYETEHSYPRFWEWEFNREGYYLCEARRPAGPNAPNSLLVFKRSDRE</sequence>
<protein>
    <recommendedName>
        <fullName evidence="1">Methyltransferase domain-containing protein</fullName>
    </recommendedName>
</protein>
<evidence type="ECO:0000313" key="3">
    <source>
        <dbReference type="Proteomes" id="UP000503820"/>
    </source>
</evidence>
<evidence type="ECO:0000313" key="2">
    <source>
        <dbReference type="EMBL" id="GFM38103.1"/>
    </source>
</evidence>
<dbReference type="RefSeq" id="WP_174410731.1">
    <property type="nucleotide sequence ID" value="NZ_BLVP01000035.1"/>
</dbReference>
<keyword evidence="3" id="KW-1185">Reference proteome</keyword>
<comment type="caution">
    <text evidence="2">The sequence shown here is derived from an EMBL/GenBank/DDBJ whole genome shotgun (WGS) entry which is preliminary data.</text>
</comment>
<dbReference type="Proteomes" id="UP000503820">
    <property type="component" value="Unassembled WGS sequence"/>
</dbReference>
<dbReference type="SUPFAM" id="SSF53335">
    <property type="entry name" value="S-adenosyl-L-methionine-dependent methyltransferases"/>
    <property type="match status" value="1"/>
</dbReference>
<dbReference type="Pfam" id="PF13649">
    <property type="entry name" value="Methyltransf_25"/>
    <property type="match status" value="1"/>
</dbReference>
<name>A0A7J0BWM9_9BACT</name>
<accession>A0A7J0BWM9</accession>
<reference evidence="2 3" key="1">
    <citation type="submission" date="2020-05" db="EMBL/GenBank/DDBJ databases">
        <title>Draft genome sequence of Desulfovibrio psychrotolerans JS1T.</title>
        <authorList>
            <person name="Ueno A."/>
            <person name="Tamazawa S."/>
            <person name="Tamamura S."/>
            <person name="Murakami T."/>
            <person name="Kiyama T."/>
            <person name="Inomata H."/>
            <person name="Amano Y."/>
            <person name="Miyakawa K."/>
            <person name="Tamaki H."/>
            <person name="Naganuma T."/>
            <person name="Kaneko K."/>
        </authorList>
    </citation>
    <scope>NUCLEOTIDE SEQUENCE [LARGE SCALE GENOMIC DNA]</scope>
    <source>
        <strain evidence="2 3">JS1</strain>
    </source>
</reference>
<dbReference type="AlphaFoldDB" id="A0A7J0BWM9"/>
<dbReference type="InterPro" id="IPR029063">
    <property type="entry name" value="SAM-dependent_MTases_sf"/>
</dbReference>
<feature type="domain" description="Methyltransferase" evidence="1">
    <location>
        <begin position="105"/>
        <end position="198"/>
    </location>
</feature>
<proteinExistence type="predicted"/>
<gene>
    <name evidence="2" type="ORF">DSM19430T_27870</name>
</gene>
<dbReference type="InterPro" id="IPR041698">
    <property type="entry name" value="Methyltransf_25"/>
</dbReference>
<dbReference type="Gene3D" id="3.40.50.150">
    <property type="entry name" value="Vaccinia Virus protein VP39"/>
    <property type="match status" value="1"/>
</dbReference>
<evidence type="ECO:0000259" key="1">
    <source>
        <dbReference type="Pfam" id="PF13649"/>
    </source>
</evidence>